<gene>
    <name evidence="2" type="ORF">DFQ59_10767</name>
</gene>
<dbReference type="Pfam" id="PF04325">
    <property type="entry name" value="DUF465"/>
    <property type="match status" value="1"/>
</dbReference>
<sequence>MLGENHDLFHEFPEYRDKIVEMRGNHEEFARIMDDYDTLDAKIRELELHDQPVADNYMEELKLQRVQLKDQLYELLRA</sequence>
<dbReference type="AlphaFoldDB" id="A0A369C3H6"/>
<dbReference type="RefSeq" id="WP_114280264.1">
    <property type="nucleotide sequence ID" value="NZ_QPJY01000007.1"/>
</dbReference>
<dbReference type="InterPro" id="IPR038444">
    <property type="entry name" value="DUF465_sf"/>
</dbReference>
<feature type="domain" description="Serine/threonine specific protein phosphatases" evidence="1">
    <location>
        <begin position="22"/>
        <end position="27"/>
    </location>
</feature>
<dbReference type="GO" id="GO:0016787">
    <property type="term" value="F:hydrolase activity"/>
    <property type="evidence" value="ECO:0007669"/>
    <property type="project" value="InterPro"/>
</dbReference>
<protein>
    <recommendedName>
        <fullName evidence="1">Serine/threonine specific protein phosphatases domain-containing protein</fullName>
    </recommendedName>
</protein>
<comment type="caution">
    <text evidence="2">The sequence shown here is derived from an EMBL/GenBank/DDBJ whole genome shotgun (WGS) entry which is preliminary data.</text>
</comment>
<dbReference type="EMBL" id="QPJY01000007">
    <property type="protein sequence ID" value="RCX28323.1"/>
    <property type="molecule type" value="Genomic_DNA"/>
</dbReference>
<dbReference type="PROSITE" id="PS00125">
    <property type="entry name" value="SER_THR_PHOSPHATASE"/>
    <property type="match status" value="1"/>
</dbReference>
<accession>A0A369C3H6</accession>
<dbReference type="Proteomes" id="UP000252707">
    <property type="component" value="Unassembled WGS sequence"/>
</dbReference>
<evidence type="ECO:0000313" key="3">
    <source>
        <dbReference type="Proteomes" id="UP000252707"/>
    </source>
</evidence>
<dbReference type="OrthoDB" id="1263265at2"/>
<organism evidence="2 3">
    <name type="scientific">Thioalbus denitrificans</name>
    <dbReference type="NCBI Taxonomy" id="547122"/>
    <lineage>
        <taxon>Bacteria</taxon>
        <taxon>Pseudomonadati</taxon>
        <taxon>Pseudomonadota</taxon>
        <taxon>Gammaproteobacteria</taxon>
        <taxon>Chromatiales</taxon>
        <taxon>Ectothiorhodospiraceae</taxon>
        <taxon>Thioalbus</taxon>
    </lineage>
</organism>
<reference evidence="2 3" key="1">
    <citation type="submission" date="2018-07" db="EMBL/GenBank/DDBJ databases">
        <title>Genomic Encyclopedia of Type Strains, Phase IV (KMG-IV): sequencing the most valuable type-strain genomes for metagenomic binning, comparative biology and taxonomic classification.</title>
        <authorList>
            <person name="Goeker M."/>
        </authorList>
    </citation>
    <scope>NUCLEOTIDE SEQUENCE [LARGE SCALE GENOMIC DNA]</scope>
    <source>
        <strain evidence="2 3">DSM 26407</strain>
    </source>
</reference>
<name>A0A369C3H6_9GAMM</name>
<dbReference type="InterPro" id="IPR007420">
    <property type="entry name" value="DUF465"/>
</dbReference>
<evidence type="ECO:0000313" key="2">
    <source>
        <dbReference type="EMBL" id="RCX28323.1"/>
    </source>
</evidence>
<dbReference type="Gene3D" id="6.10.280.50">
    <property type="match status" value="1"/>
</dbReference>
<proteinExistence type="predicted"/>
<keyword evidence="3" id="KW-1185">Reference proteome</keyword>
<evidence type="ECO:0000259" key="1">
    <source>
        <dbReference type="PROSITE" id="PS00125"/>
    </source>
</evidence>
<dbReference type="InterPro" id="IPR006186">
    <property type="entry name" value="Ser/Thr-sp_prot-phosphatase"/>
</dbReference>